<name>A0A6P4YEI0_BRABE</name>
<proteinExistence type="predicted"/>
<dbReference type="Proteomes" id="UP000515135">
    <property type="component" value="Unplaced"/>
</dbReference>
<evidence type="ECO:0000313" key="2">
    <source>
        <dbReference type="Proteomes" id="UP000515135"/>
    </source>
</evidence>
<organism evidence="2 3">
    <name type="scientific">Branchiostoma belcheri</name>
    <name type="common">Amphioxus</name>
    <dbReference type="NCBI Taxonomy" id="7741"/>
    <lineage>
        <taxon>Eukaryota</taxon>
        <taxon>Metazoa</taxon>
        <taxon>Chordata</taxon>
        <taxon>Cephalochordata</taxon>
        <taxon>Leptocardii</taxon>
        <taxon>Amphioxiformes</taxon>
        <taxon>Branchiostomatidae</taxon>
        <taxon>Branchiostoma</taxon>
    </lineage>
</organism>
<keyword evidence="1" id="KW-0732">Signal</keyword>
<gene>
    <name evidence="3" type="primary">LOC109464591</name>
</gene>
<keyword evidence="2" id="KW-1185">Reference proteome</keyword>
<dbReference type="KEGG" id="bbel:109464591"/>
<dbReference type="RefSeq" id="XP_019617157.1">
    <property type="nucleotide sequence ID" value="XM_019761598.1"/>
</dbReference>
<dbReference type="GeneID" id="109464591"/>
<accession>A0A6P4YEI0</accession>
<feature type="signal peptide" evidence="1">
    <location>
        <begin position="1"/>
        <end position="18"/>
    </location>
</feature>
<sequence>MKTLLVLIAVAVFATVTGRPAEGDPEDLSRWDVIKLANKRVRAQEEAIGHQLDNGVILDAVIEGMRKVNGGSTDGDGSNRREIMKDFLNNHGEGLGQKLEGEENQRGLVVDTLLDKGNAQADGDRK</sequence>
<protein>
    <submittedName>
        <fullName evidence="3">Uncharacterized protein LOC109464591</fullName>
    </submittedName>
</protein>
<feature type="chain" id="PRO_5027642053" evidence="1">
    <location>
        <begin position="19"/>
        <end position="126"/>
    </location>
</feature>
<evidence type="ECO:0000256" key="1">
    <source>
        <dbReference type="SAM" id="SignalP"/>
    </source>
</evidence>
<reference evidence="3" key="1">
    <citation type="submission" date="2025-08" db="UniProtKB">
        <authorList>
            <consortium name="RefSeq"/>
        </authorList>
    </citation>
    <scope>IDENTIFICATION</scope>
    <source>
        <tissue evidence="3">Gonad</tissue>
    </source>
</reference>
<dbReference type="AlphaFoldDB" id="A0A6P4YEI0"/>
<dbReference type="OrthoDB" id="10305086at2759"/>
<evidence type="ECO:0000313" key="3">
    <source>
        <dbReference type="RefSeq" id="XP_019617157.1"/>
    </source>
</evidence>